<dbReference type="CDD" id="cd05286">
    <property type="entry name" value="QOR2"/>
    <property type="match status" value="1"/>
</dbReference>
<dbReference type="EMBL" id="CP071182">
    <property type="protein sequence ID" value="QSO45552.1"/>
    <property type="molecule type" value="Genomic_DNA"/>
</dbReference>
<dbReference type="InterPro" id="IPR011032">
    <property type="entry name" value="GroES-like_sf"/>
</dbReference>
<dbReference type="InterPro" id="IPR013149">
    <property type="entry name" value="ADH-like_C"/>
</dbReference>
<dbReference type="KEGG" id="afx:JZ786_13315"/>
<dbReference type="InterPro" id="IPR020843">
    <property type="entry name" value="ER"/>
</dbReference>
<dbReference type="SUPFAM" id="SSF50129">
    <property type="entry name" value="GroES-like"/>
    <property type="match status" value="1"/>
</dbReference>
<dbReference type="InterPro" id="IPR047618">
    <property type="entry name" value="QOR-like"/>
</dbReference>
<evidence type="ECO:0000256" key="1">
    <source>
        <dbReference type="ARBA" id="ARBA00022857"/>
    </source>
</evidence>
<evidence type="ECO:0000313" key="5">
    <source>
        <dbReference type="Proteomes" id="UP000663505"/>
    </source>
</evidence>
<evidence type="ECO:0000259" key="3">
    <source>
        <dbReference type="SMART" id="SM00829"/>
    </source>
</evidence>
<dbReference type="GO" id="GO:0070402">
    <property type="term" value="F:NADPH binding"/>
    <property type="evidence" value="ECO:0007669"/>
    <property type="project" value="TreeGrafter"/>
</dbReference>
<evidence type="ECO:0000313" key="4">
    <source>
        <dbReference type="EMBL" id="QSO45552.1"/>
    </source>
</evidence>
<protein>
    <submittedName>
        <fullName evidence="4">Quinone oxidoreductase</fullName>
    </submittedName>
</protein>
<dbReference type="GO" id="GO:0005829">
    <property type="term" value="C:cytosol"/>
    <property type="evidence" value="ECO:0007669"/>
    <property type="project" value="TreeGrafter"/>
</dbReference>
<dbReference type="Gene3D" id="3.90.180.10">
    <property type="entry name" value="Medium-chain alcohol dehydrogenases, catalytic domain"/>
    <property type="match status" value="1"/>
</dbReference>
<feature type="domain" description="Enoyl reductase (ER)" evidence="3">
    <location>
        <begin position="10"/>
        <end position="323"/>
    </location>
</feature>
<organism evidence="4 5">
    <name type="scientific">Alicyclobacillus mengziensis</name>
    <dbReference type="NCBI Taxonomy" id="2931921"/>
    <lineage>
        <taxon>Bacteria</taxon>
        <taxon>Bacillati</taxon>
        <taxon>Bacillota</taxon>
        <taxon>Bacilli</taxon>
        <taxon>Bacillales</taxon>
        <taxon>Alicyclobacillaceae</taxon>
        <taxon>Alicyclobacillus</taxon>
    </lineage>
</organism>
<proteinExistence type="predicted"/>
<dbReference type="AlphaFoldDB" id="A0A9X7VW12"/>
<dbReference type="InterPro" id="IPR013154">
    <property type="entry name" value="ADH-like_N"/>
</dbReference>
<dbReference type="Pfam" id="PF08240">
    <property type="entry name" value="ADH_N"/>
    <property type="match status" value="1"/>
</dbReference>
<reference evidence="4 5" key="1">
    <citation type="submission" date="2021-02" db="EMBL/GenBank/DDBJ databases">
        <title>Alicyclobacillus curvatus sp. nov. and Alicyclobacillus mengziensis sp. nov., two acidophilic bacteria isolated from acid mine drainage.</title>
        <authorList>
            <person name="Huang Y."/>
        </authorList>
    </citation>
    <scope>NUCLEOTIDE SEQUENCE [LARGE SCALE GENOMIC DNA]</scope>
    <source>
        <strain evidence="4 5">S30H14</strain>
    </source>
</reference>
<name>A0A9X7VW12_9BACL</name>
<dbReference type="Proteomes" id="UP000663505">
    <property type="component" value="Chromosome"/>
</dbReference>
<dbReference type="GO" id="GO:0008270">
    <property type="term" value="F:zinc ion binding"/>
    <property type="evidence" value="ECO:0007669"/>
    <property type="project" value="InterPro"/>
</dbReference>
<dbReference type="SUPFAM" id="SSF51735">
    <property type="entry name" value="NAD(P)-binding Rossmann-fold domains"/>
    <property type="match status" value="1"/>
</dbReference>
<dbReference type="SMART" id="SM00829">
    <property type="entry name" value="PKS_ER"/>
    <property type="match status" value="1"/>
</dbReference>
<accession>A0A9X7VW12</accession>
<keyword evidence="2" id="KW-0560">Oxidoreductase</keyword>
<dbReference type="PROSITE" id="PS01162">
    <property type="entry name" value="QOR_ZETA_CRYSTAL"/>
    <property type="match status" value="1"/>
</dbReference>
<dbReference type="Gene3D" id="3.40.50.720">
    <property type="entry name" value="NAD(P)-binding Rossmann-like Domain"/>
    <property type="match status" value="1"/>
</dbReference>
<dbReference type="PANTHER" id="PTHR48106:SF13">
    <property type="entry name" value="QUINONE OXIDOREDUCTASE-RELATED"/>
    <property type="match status" value="1"/>
</dbReference>
<keyword evidence="1" id="KW-0521">NADP</keyword>
<evidence type="ECO:0000256" key="2">
    <source>
        <dbReference type="ARBA" id="ARBA00023002"/>
    </source>
</evidence>
<dbReference type="GO" id="GO:0003960">
    <property type="term" value="F:quinone reductase (NADPH) activity"/>
    <property type="evidence" value="ECO:0007669"/>
    <property type="project" value="InterPro"/>
</dbReference>
<dbReference type="InterPro" id="IPR036291">
    <property type="entry name" value="NAD(P)-bd_dom_sf"/>
</dbReference>
<dbReference type="Pfam" id="PF00107">
    <property type="entry name" value="ADH_zinc_N"/>
    <property type="match status" value="1"/>
</dbReference>
<gene>
    <name evidence="4" type="ORF">JZ786_13315</name>
</gene>
<dbReference type="PANTHER" id="PTHR48106">
    <property type="entry name" value="QUINONE OXIDOREDUCTASE PIG3-RELATED"/>
    <property type="match status" value="1"/>
</dbReference>
<sequence>MKSIVVSDFGSPDVLSYLETDMPAVGPSQVLIRVAATSVNFADIKARYGRYHGASKPPFTPGLDVAGVVEAVGCDVHEIKVGQRVIGFPKNGSYAEYTVCDESLTFTIPDKIDFDTAAACPLVSFTAYKLLADVAHLQPGEIVLIHAAAGGIGTTASQIAKILGAATVIGTVGTSTKESAAREAGADQVIAYEGVDFAAKVNELTSGRGVDVILDSIGGTVAEQSMACLARYGRLVHFGSASGEVGHIRTTDLHASCRSVLGFSLGTTLSERPGLVHSTAQQVLGYLASGRLKMKIGARFPLAEAADAHRLMESRQSMGKILLTVENV</sequence>
<dbReference type="GO" id="GO:0035925">
    <property type="term" value="F:mRNA 3'-UTR AU-rich region binding"/>
    <property type="evidence" value="ECO:0007669"/>
    <property type="project" value="TreeGrafter"/>
</dbReference>
<keyword evidence="5" id="KW-1185">Reference proteome</keyword>
<dbReference type="RefSeq" id="WP_206654921.1">
    <property type="nucleotide sequence ID" value="NZ_CP071182.1"/>
</dbReference>
<dbReference type="InterPro" id="IPR002364">
    <property type="entry name" value="Quin_OxRdtase/zeta-crystal_CS"/>
</dbReference>